<gene>
    <name evidence="2" type="ORF">GSLYS_00011660001</name>
</gene>
<sequence length="129" mass="14504">ETQRLDNGKTTTHRARPRKTTIIEDLSNCGSTTEFCTSYECQHKHHDSGKNKPSQFMSDHLRSRSRIVTGIANGTGSSFDSKQLQRSYRTHANSHNKIHPMCFDVETDNAMAETMLTKDGRASSSSRIT</sequence>
<reference evidence="2 3" key="1">
    <citation type="submission" date="2024-04" db="EMBL/GenBank/DDBJ databases">
        <authorList>
            <consortium name="Genoscope - CEA"/>
            <person name="William W."/>
        </authorList>
    </citation>
    <scope>NUCLEOTIDE SEQUENCE [LARGE SCALE GENOMIC DNA]</scope>
</reference>
<feature type="region of interest" description="Disordered" evidence="1">
    <location>
        <begin position="43"/>
        <end position="92"/>
    </location>
</feature>
<organism evidence="2 3">
    <name type="scientific">Lymnaea stagnalis</name>
    <name type="common">Great pond snail</name>
    <name type="synonym">Helix stagnalis</name>
    <dbReference type="NCBI Taxonomy" id="6523"/>
    <lineage>
        <taxon>Eukaryota</taxon>
        <taxon>Metazoa</taxon>
        <taxon>Spiralia</taxon>
        <taxon>Lophotrochozoa</taxon>
        <taxon>Mollusca</taxon>
        <taxon>Gastropoda</taxon>
        <taxon>Heterobranchia</taxon>
        <taxon>Euthyneura</taxon>
        <taxon>Panpulmonata</taxon>
        <taxon>Hygrophila</taxon>
        <taxon>Lymnaeoidea</taxon>
        <taxon>Lymnaeidae</taxon>
        <taxon>Lymnaea</taxon>
    </lineage>
</organism>
<evidence type="ECO:0000313" key="2">
    <source>
        <dbReference type="EMBL" id="CAL1537758.1"/>
    </source>
</evidence>
<dbReference type="AlphaFoldDB" id="A0AAV2HW79"/>
<feature type="non-terminal residue" evidence="2">
    <location>
        <position position="129"/>
    </location>
</feature>
<dbReference type="Proteomes" id="UP001497497">
    <property type="component" value="Unassembled WGS sequence"/>
</dbReference>
<feature type="non-terminal residue" evidence="2">
    <location>
        <position position="1"/>
    </location>
</feature>
<keyword evidence="3" id="KW-1185">Reference proteome</keyword>
<dbReference type="EMBL" id="CAXITT010000274">
    <property type="protein sequence ID" value="CAL1537758.1"/>
    <property type="molecule type" value="Genomic_DNA"/>
</dbReference>
<evidence type="ECO:0000313" key="3">
    <source>
        <dbReference type="Proteomes" id="UP001497497"/>
    </source>
</evidence>
<name>A0AAV2HW79_LYMST</name>
<comment type="caution">
    <text evidence="2">The sequence shown here is derived from an EMBL/GenBank/DDBJ whole genome shotgun (WGS) entry which is preliminary data.</text>
</comment>
<evidence type="ECO:0000256" key="1">
    <source>
        <dbReference type="SAM" id="MobiDB-lite"/>
    </source>
</evidence>
<feature type="compositionally biased region" description="Polar residues" evidence="1">
    <location>
        <begin position="72"/>
        <end position="87"/>
    </location>
</feature>
<proteinExistence type="predicted"/>
<protein>
    <submittedName>
        <fullName evidence="2">Uncharacterized protein</fullName>
    </submittedName>
</protein>
<accession>A0AAV2HW79</accession>